<feature type="binding site" evidence="7">
    <location>
        <position position="139"/>
    </location>
    <ligand>
        <name>Zn(2+)</name>
        <dbReference type="ChEBI" id="CHEBI:29105"/>
    </ligand>
</feature>
<dbReference type="InterPro" id="IPR036388">
    <property type="entry name" value="WH-like_DNA-bd_sf"/>
</dbReference>
<dbReference type="EMBL" id="JWJD01000004">
    <property type="protein sequence ID" value="KIH76196.1"/>
    <property type="molecule type" value="Genomic_DNA"/>
</dbReference>
<evidence type="ECO:0000313" key="9">
    <source>
        <dbReference type="EMBL" id="KIH76196.1"/>
    </source>
</evidence>
<evidence type="ECO:0000313" key="10">
    <source>
        <dbReference type="Proteomes" id="UP000035068"/>
    </source>
</evidence>
<organism evidence="9 10">
    <name type="scientific">Geoalkalibacter ferrihydriticus DSM 17813</name>
    <dbReference type="NCBI Taxonomy" id="1121915"/>
    <lineage>
        <taxon>Bacteria</taxon>
        <taxon>Pseudomonadati</taxon>
        <taxon>Thermodesulfobacteriota</taxon>
        <taxon>Desulfuromonadia</taxon>
        <taxon>Desulfuromonadales</taxon>
        <taxon>Geoalkalibacteraceae</taxon>
        <taxon>Geoalkalibacter</taxon>
    </lineage>
</organism>
<keyword evidence="5" id="KW-0238">DNA-binding</keyword>
<feature type="binding site" evidence="7">
    <location>
        <position position="102"/>
    </location>
    <ligand>
        <name>Zn(2+)</name>
        <dbReference type="ChEBI" id="CHEBI:29105"/>
    </ligand>
</feature>
<dbReference type="GO" id="GO:0008270">
    <property type="term" value="F:zinc ion binding"/>
    <property type="evidence" value="ECO:0007669"/>
    <property type="project" value="TreeGrafter"/>
</dbReference>
<accession>A0A0C2HGV5</accession>
<keyword evidence="8" id="KW-0408">Iron</keyword>
<dbReference type="Gene3D" id="1.10.10.10">
    <property type="entry name" value="Winged helix-like DNA-binding domain superfamily/Winged helix DNA-binding domain"/>
    <property type="match status" value="1"/>
</dbReference>
<proteinExistence type="inferred from homology"/>
<evidence type="ECO:0000256" key="6">
    <source>
        <dbReference type="ARBA" id="ARBA00023163"/>
    </source>
</evidence>
<evidence type="ECO:0000256" key="3">
    <source>
        <dbReference type="ARBA" id="ARBA00022833"/>
    </source>
</evidence>
<gene>
    <name evidence="9" type="ORF">GFER_11155</name>
</gene>
<dbReference type="Gene3D" id="3.30.1490.190">
    <property type="match status" value="1"/>
</dbReference>
<dbReference type="GO" id="GO:0000976">
    <property type="term" value="F:transcription cis-regulatory region binding"/>
    <property type="evidence" value="ECO:0007669"/>
    <property type="project" value="TreeGrafter"/>
</dbReference>
<dbReference type="GO" id="GO:1900376">
    <property type="term" value="P:regulation of secondary metabolite biosynthetic process"/>
    <property type="evidence" value="ECO:0007669"/>
    <property type="project" value="TreeGrafter"/>
</dbReference>
<protein>
    <submittedName>
        <fullName evidence="9">Fur family transcriptional regulator</fullName>
    </submittedName>
</protein>
<dbReference type="Pfam" id="PF01475">
    <property type="entry name" value="FUR"/>
    <property type="match status" value="1"/>
</dbReference>
<dbReference type="RefSeq" id="WP_040099655.1">
    <property type="nucleotide sequence ID" value="NZ_JWJD01000004.1"/>
</dbReference>
<keyword evidence="6" id="KW-0804">Transcription</keyword>
<dbReference type="Proteomes" id="UP000035068">
    <property type="component" value="Unassembled WGS sequence"/>
</dbReference>
<comment type="caution">
    <text evidence="9">The sequence shown here is derived from an EMBL/GenBank/DDBJ whole genome shotgun (WGS) entry which is preliminary data.</text>
</comment>
<dbReference type="GO" id="GO:0003700">
    <property type="term" value="F:DNA-binding transcription factor activity"/>
    <property type="evidence" value="ECO:0007669"/>
    <property type="project" value="InterPro"/>
</dbReference>
<dbReference type="InterPro" id="IPR002481">
    <property type="entry name" value="FUR"/>
</dbReference>
<evidence type="ECO:0000256" key="1">
    <source>
        <dbReference type="ARBA" id="ARBA00007957"/>
    </source>
</evidence>
<evidence type="ECO:0000256" key="8">
    <source>
        <dbReference type="PIRSR" id="PIRSR602481-2"/>
    </source>
</evidence>
<feature type="binding site" evidence="7">
    <location>
        <position position="142"/>
    </location>
    <ligand>
        <name>Zn(2+)</name>
        <dbReference type="ChEBI" id="CHEBI:29105"/>
    </ligand>
</feature>
<name>A0A0C2HGV5_9BACT</name>
<dbReference type="PANTHER" id="PTHR33202">
    <property type="entry name" value="ZINC UPTAKE REGULATION PROTEIN"/>
    <property type="match status" value="1"/>
</dbReference>
<dbReference type="InterPro" id="IPR043135">
    <property type="entry name" value="Fur_C"/>
</dbReference>
<keyword evidence="10" id="KW-1185">Reference proteome</keyword>
<feature type="binding site" evidence="8">
    <location>
        <position position="114"/>
    </location>
    <ligand>
        <name>Fe cation</name>
        <dbReference type="ChEBI" id="CHEBI:24875"/>
    </ligand>
</feature>
<feature type="binding site" evidence="7">
    <location>
        <position position="99"/>
    </location>
    <ligand>
        <name>Zn(2+)</name>
        <dbReference type="ChEBI" id="CHEBI:29105"/>
    </ligand>
</feature>
<reference evidence="9 10" key="1">
    <citation type="submission" date="2014-12" db="EMBL/GenBank/DDBJ databases">
        <title>Genomes of Geoalkalibacter ferrihydriticus and Geoalkalibacter subterraneus, two haloalkaliphilic metal-reducing members of the Geobacteraceae.</title>
        <authorList>
            <person name="Badalamenti J.P."/>
            <person name="Torres C.I."/>
            <person name="Krajmalnik-Brown R."/>
            <person name="Bond D.R."/>
        </authorList>
    </citation>
    <scope>NUCLEOTIDE SEQUENCE [LARGE SCALE GENOMIC DNA]</scope>
    <source>
        <strain evidence="9 10">DSM 17813</strain>
    </source>
</reference>
<keyword evidence="7" id="KW-0479">Metal-binding</keyword>
<comment type="cofactor">
    <cofactor evidence="7">
        <name>Zn(2+)</name>
        <dbReference type="ChEBI" id="CHEBI:29105"/>
    </cofactor>
    <text evidence="7">Binds 1 zinc ion per subunit.</text>
</comment>
<evidence type="ECO:0000256" key="2">
    <source>
        <dbReference type="ARBA" id="ARBA00022491"/>
    </source>
</evidence>
<keyword evidence="4" id="KW-0805">Transcription regulation</keyword>
<evidence type="ECO:0000256" key="7">
    <source>
        <dbReference type="PIRSR" id="PIRSR602481-1"/>
    </source>
</evidence>
<dbReference type="PANTHER" id="PTHR33202:SF8">
    <property type="entry name" value="PEROXIDE-RESPONSIVE REPRESSOR PERR"/>
    <property type="match status" value="1"/>
</dbReference>
<dbReference type="AlphaFoldDB" id="A0A0C2HGV5"/>
<dbReference type="InterPro" id="IPR036390">
    <property type="entry name" value="WH_DNA-bd_sf"/>
</dbReference>
<evidence type="ECO:0000256" key="5">
    <source>
        <dbReference type="ARBA" id="ARBA00023125"/>
    </source>
</evidence>
<dbReference type="CDD" id="cd07153">
    <property type="entry name" value="Fur_like"/>
    <property type="match status" value="1"/>
</dbReference>
<dbReference type="GO" id="GO:0045892">
    <property type="term" value="P:negative regulation of DNA-templated transcription"/>
    <property type="evidence" value="ECO:0007669"/>
    <property type="project" value="TreeGrafter"/>
</dbReference>
<keyword evidence="3 7" id="KW-0862">Zinc</keyword>
<evidence type="ECO:0000256" key="4">
    <source>
        <dbReference type="ARBA" id="ARBA00023015"/>
    </source>
</evidence>
<keyword evidence="2" id="KW-0678">Repressor</keyword>
<dbReference type="SUPFAM" id="SSF46785">
    <property type="entry name" value="Winged helix' DNA-binding domain"/>
    <property type="match status" value="1"/>
</dbReference>
<comment type="cofactor">
    <cofactor evidence="8">
        <name>Mn(2+)</name>
        <dbReference type="ChEBI" id="CHEBI:29035"/>
    </cofactor>
    <cofactor evidence="8">
        <name>Fe(2+)</name>
        <dbReference type="ChEBI" id="CHEBI:29033"/>
    </cofactor>
    <text evidence="8">Binds 1 Mn(2+) or Fe(2+) ion per subunit.</text>
</comment>
<sequence>MTPILKEQIKKFKQQCREHELRLTPQRLEIFTALAMSEDHPSAEQLYQRLCKKMPTLSLDTIYRTLATFVQHGLVNRVDTVESQARFEVVQAQHHHLICEKCKKISDFQWPSIECIELPEGLSRWGKIGRKNVVIYGICKDCMNS</sequence>
<comment type="similarity">
    <text evidence="1">Belongs to the Fur family.</text>
</comment>